<dbReference type="PANTHER" id="PTHR33540">
    <property type="entry name" value="TRNA THREONYLCARBAMOYLADENOSINE BIOSYNTHESIS PROTEIN TSAE"/>
    <property type="match status" value="1"/>
</dbReference>
<comment type="subcellular location">
    <subcellularLocation>
        <location evidence="1">Cytoplasm</location>
    </subcellularLocation>
</comment>
<keyword evidence="4" id="KW-0963">Cytoplasm</keyword>
<evidence type="ECO:0000256" key="7">
    <source>
        <dbReference type="ARBA" id="ARBA00022741"/>
    </source>
</evidence>
<evidence type="ECO:0000256" key="3">
    <source>
        <dbReference type="ARBA" id="ARBA00019010"/>
    </source>
</evidence>
<accession>A0A8D5JR67</accession>
<dbReference type="InterPro" id="IPR027417">
    <property type="entry name" value="P-loop_NTPase"/>
</dbReference>
<keyword evidence="8" id="KW-0067">ATP-binding</keyword>
<dbReference type="GO" id="GO:0005737">
    <property type="term" value="C:cytoplasm"/>
    <property type="evidence" value="ECO:0007669"/>
    <property type="project" value="UniProtKB-SubCell"/>
</dbReference>
<name>A0A8D5JR67_9PROT</name>
<proteinExistence type="inferred from homology"/>
<dbReference type="NCBIfam" id="TIGR00150">
    <property type="entry name" value="T6A_YjeE"/>
    <property type="match status" value="1"/>
</dbReference>
<evidence type="ECO:0000313" key="11">
    <source>
        <dbReference type="EMBL" id="BCM25166.1"/>
    </source>
</evidence>
<keyword evidence="9" id="KW-0460">Magnesium</keyword>
<dbReference type="EMBL" id="AP024110">
    <property type="protein sequence ID" value="BCM25166.1"/>
    <property type="molecule type" value="Genomic_DNA"/>
</dbReference>
<dbReference type="GO" id="GO:0046872">
    <property type="term" value="F:metal ion binding"/>
    <property type="evidence" value="ECO:0007669"/>
    <property type="project" value="UniProtKB-KW"/>
</dbReference>
<organism evidence="11 12">
    <name type="scientific">Methyloradius palustris</name>
    <dbReference type="NCBI Taxonomy" id="2778876"/>
    <lineage>
        <taxon>Bacteria</taxon>
        <taxon>Pseudomonadati</taxon>
        <taxon>Pseudomonadota</taxon>
        <taxon>Betaproteobacteria</taxon>
        <taxon>Nitrosomonadales</taxon>
        <taxon>Methylophilaceae</taxon>
        <taxon>Methyloradius</taxon>
    </lineage>
</organism>
<reference evidence="11" key="1">
    <citation type="journal article" date="2021" name="Arch. Microbiol.">
        <title>Methyloradius palustris gen. nov., sp. nov., a methanol-oxidizing bacterium isolated from snow.</title>
        <authorList>
            <person name="Miyadera T."/>
            <person name="Kojima H."/>
            <person name="Fukui M."/>
        </authorList>
    </citation>
    <scope>NUCLEOTIDE SEQUENCE</scope>
    <source>
        <strain evidence="11">Zm11</strain>
    </source>
</reference>
<dbReference type="PANTHER" id="PTHR33540:SF2">
    <property type="entry name" value="TRNA THREONYLCARBAMOYLADENOSINE BIOSYNTHESIS PROTEIN TSAE"/>
    <property type="match status" value="1"/>
</dbReference>
<dbReference type="GO" id="GO:0002949">
    <property type="term" value="P:tRNA threonylcarbamoyladenosine modification"/>
    <property type="evidence" value="ECO:0007669"/>
    <property type="project" value="InterPro"/>
</dbReference>
<keyword evidence="12" id="KW-1185">Reference proteome</keyword>
<dbReference type="Proteomes" id="UP000826722">
    <property type="component" value="Chromosome"/>
</dbReference>
<comment type="similarity">
    <text evidence="2">Belongs to the TsaE family.</text>
</comment>
<keyword evidence="6" id="KW-0479">Metal-binding</keyword>
<keyword evidence="5" id="KW-0819">tRNA processing</keyword>
<evidence type="ECO:0000256" key="2">
    <source>
        <dbReference type="ARBA" id="ARBA00007599"/>
    </source>
</evidence>
<evidence type="ECO:0000256" key="1">
    <source>
        <dbReference type="ARBA" id="ARBA00004496"/>
    </source>
</evidence>
<dbReference type="InterPro" id="IPR003442">
    <property type="entry name" value="T6A_TsaE"/>
</dbReference>
<evidence type="ECO:0000256" key="10">
    <source>
        <dbReference type="ARBA" id="ARBA00032441"/>
    </source>
</evidence>
<dbReference type="Pfam" id="PF02367">
    <property type="entry name" value="TsaE"/>
    <property type="match status" value="1"/>
</dbReference>
<gene>
    <name evidence="11" type="ORF">ZMTM_14250</name>
</gene>
<dbReference type="SUPFAM" id="SSF52540">
    <property type="entry name" value="P-loop containing nucleoside triphosphate hydrolases"/>
    <property type="match status" value="1"/>
</dbReference>
<protein>
    <recommendedName>
        <fullName evidence="3">tRNA threonylcarbamoyladenosine biosynthesis protein TsaE</fullName>
    </recommendedName>
    <alternativeName>
        <fullName evidence="10">t(6)A37 threonylcarbamoyladenosine biosynthesis protein TsaE</fullName>
    </alternativeName>
</protein>
<evidence type="ECO:0000256" key="6">
    <source>
        <dbReference type="ARBA" id="ARBA00022723"/>
    </source>
</evidence>
<sequence length="160" mass="17495">MTHDITIKLADEAATLKCGAEIAKVLVPGLSIYLHGDLGAGKTTLVRGLLHQLGHAGKVKSPTYTLVEPYQVQLSGGSLNVYHFDLYRFIDPEEWDAAGFRDYFNPSSLCLVEWPEKAGELLPAADIELLLQVYEAGRKLTLRSNSAIGAALLTRFNPNI</sequence>
<evidence type="ECO:0000256" key="5">
    <source>
        <dbReference type="ARBA" id="ARBA00022694"/>
    </source>
</evidence>
<evidence type="ECO:0000313" key="12">
    <source>
        <dbReference type="Proteomes" id="UP000826722"/>
    </source>
</evidence>
<evidence type="ECO:0000256" key="4">
    <source>
        <dbReference type="ARBA" id="ARBA00022490"/>
    </source>
</evidence>
<evidence type="ECO:0000256" key="9">
    <source>
        <dbReference type="ARBA" id="ARBA00022842"/>
    </source>
</evidence>
<evidence type="ECO:0000256" key="8">
    <source>
        <dbReference type="ARBA" id="ARBA00022840"/>
    </source>
</evidence>
<dbReference type="AlphaFoldDB" id="A0A8D5JR67"/>
<dbReference type="KEGG" id="mpau:ZMTM_14250"/>
<dbReference type="Gene3D" id="3.40.50.300">
    <property type="entry name" value="P-loop containing nucleotide triphosphate hydrolases"/>
    <property type="match status" value="1"/>
</dbReference>
<dbReference type="GO" id="GO:0005524">
    <property type="term" value="F:ATP binding"/>
    <property type="evidence" value="ECO:0007669"/>
    <property type="project" value="UniProtKB-KW"/>
</dbReference>
<dbReference type="RefSeq" id="WP_221763287.1">
    <property type="nucleotide sequence ID" value="NZ_AP024110.1"/>
</dbReference>
<keyword evidence="7" id="KW-0547">Nucleotide-binding</keyword>